<keyword evidence="3" id="KW-1185">Reference proteome</keyword>
<dbReference type="RefSeq" id="WP_109271202.1">
    <property type="nucleotide sequence ID" value="NZ_QFFF01000001.1"/>
</dbReference>
<organism evidence="2 3">
    <name type="scientific">Allosphingosinicella humi</name>
    <dbReference type="NCBI Taxonomy" id="2068657"/>
    <lineage>
        <taxon>Bacteria</taxon>
        <taxon>Pseudomonadati</taxon>
        <taxon>Pseudomonadota</taxon>
        <taxon>Alphaproteobacteria</taxon>
        <taxon>Sphingomonadales</taxon>
        <taxon>Sphingomonadaceae</taxon>
        <taxon>Allosphingosinicella</taxon>
    </lineage>
</organism>
<evidence type="ECO:0000313" key="2">
    <source>
        <dbReference type="EMBL" id="PWG03064.1"/>
    </source>
</evidence>
<comment type="caution">
    <text evidence="2">The sequence shown here is derived from an EMBL/GenBank/DDBJ whole genome shotgun (WGS) entry which is preliminary data.</text>
</comment>
<feature type="region of interest" description="Disordered" evidence="1">
    <location>
        <begin position="56"/>
        <end position="75"/>
    </location>
</feature>
<dbReference type="OrthoDB" id="7584850at2"/>
<sequence length="75" mass="8446">MVDDRFIVEADRQVVGVAVKVRGGFRFFASDPDFNELESKTFPRARAMAKRVAELARARRGSKRRTGSETVSTLQ</sequence>
<gene>
    <name evidence="2" type="ORF">DF286_09420</name>
</gene>
<evidence type="ECO:0000313" key="3">
    <source>
        <dbReference type="Proteomes" id="UP000245916"/>
    </source>
</evidence>
<dbReference type="Proteomes" id="UP000245916">
    <property type="component" value="Unassembled WGS sequence"/>
</dbReference>
<name>A0A2U2J422_9SPHN</name>
<reference evidence="2 3" key="1">
    <citation type="submission" date="2018-05" db="EMBL/GenBank/DDBJ databases">
        <title>Genome of Sphingosinicella humi QZX222.</title>
        <authorList>
            <person name="Qiao Z."/>
            <person name="Wang G."/>
        </authorList>
    </citation>
    <scope>NUCLEOTIDE SEQUENCE [LARGE SCALE GENOMIC DNA]</scope>
    <source>
        <strain evidence="2 3">QZX222</strain>
    </source>
</reference>
<evidence type="ECO:0000256" key="1">
    <source>
        <dbReference type="SAM" id="MobiDB-lite"/>
    </source>
</evidence>
<accession>A0A2U2J422</accession>
<protein>
    <submittedName>
        <fullName evidence="2">Uncharacterized protein</fullName>
    </submittedName>
</protein>
<dbReference type="EMBL" id="QFFF01000001">
    <property type="protein sequence ID" value="PWG03064.1"/>
    <property type="molecule type" value="Genomic_DNA"/>
</dbReference>
<proteinExistence type="predicted"/>
<dbReference type="AlphaFoldDB" id="A0A2U2J422"/>